<dbReference type="PANTHER" id="PTHR43807">
    <property type="entry name" value="FI04487P"/>
    <property type="match status" value="1"/>
</dbReference>
<dbReference type="RefSeq" id="WP_377365183.1">
    <property type="nucleotide sequence ID" value="NZ_JBHTMN010000004.1"/>
</dbReference>
<dbReference type="EMBL" id="JBHTMN010000004">
    <property type="protein sequence ID" value="MFD1382310.1"/>
    <property type="molecule type" value="Genomic_DNA"/>
</dbReference>
<keyword evidence="2 6" id="KW-0032">Aminotransferase</keyword>
<dbReference type="InterPro" id="IPR004839">
    <property type="entry name" value="Aminotransferase_I/II_large"/>
</dbReference>
<keyword evidence="3" id="KW-0808">Transferase</keyword>
<dbReference type="NCBIfam" id="NF006569">
    <property type="entry name" value="PRK09082.1"/>
    <property type="match status" value="1"/>
</dbReference>
<feature type="domain" description="Aminotransferase class I/classII large" evidence="5">
    <location>
        <begin position="28"/>
        <end position="379"/>
    </location>
</feature>
<evidence type="ECO:0000256" key="2">
    <source>
        <dbReference type="ARBA" id="ARBA00022576"/>
    </source>
</evidence>
<evidence type="ECO:0000256" key="3">
    <source>
        <dbReference type="ARBA" id="ARBA00022679"/>
    </source>
</evidence>
<keyword evidence="7" id="KW-1185">Reference proteome</keyword>
<dbReference type="Gene3D" id="3.40.640.10">
    <property type="entry name" value="Type I PLP-dependent aspartate aminotransferase-like (Major domain)"/>
    <property type="match status" value="1"/>
</dbReference>
<protein>
    <submittedName>
        <fullName evidence="6">Methionine aminotransferase</fullName>
    </submittedName>
</protein>
<dbReference type="SUPFAM" id="SSF53383">
    <property type="entry name" value="PLP-dependent transferases"/>
    <property type="match status" value="1"/>
</dbReference>
<dbReference type="Proteomes" id="UP001597059">
    <property type="component" value="Unassembled WGS sequence"/>
</dbReference>
<dbReference type="Pfam" id="PF00155">
    <property type="entry name" value="Aminotran_1_2"/>
    <property type="match status" value="1"/>
</dbReference>
<organism evidence="6 7">
    <name type="scientific">Rhodanobacter aciditrophus</name>
    <dbReference type="NCBI Taxonomy" id="1623218"/>
    <lineage>
        <taxon>Bacteria</taxon>
        <taxon>Pseudomonadati</taxon>
        <taxon>Pseudomonadota</taxon>
        <taxon>Gammaproteobacteria</taxon>
        <taxon>Lysobacterales</taxon>
        <taxon>Rhodanobacteraceae</taxon>
        <taxon>Rhodanobacter</taxon>
    </lineage>
</organism>
<dbReference type="Gene3D" id="3.90.1150.10">
    <property type="entry name" value="Aspartate Aminotransferase, domain 1"/>
    <property type="match status" value="1"/>
</dbReference>
<dbReference type="InterPro" id="IPR015421">
    <property type="entry name" value="PyrdxlP-dep_Trfase_major"/>
</dbReference>
<sequence length="383" mass="42434">MYAFQSKLPSTGTTIFTQMSELAAKHNAVNLSQGFPDFDGPSALLEGVNHYIQQGSNQYAPMIGVASLRQAIASKIKRCYDNDINPDTQVTITSGATEALFAAITAFVQTGDEVIVFDPAYDSYDPAITLSGGRAIHIPLLPPSFAMDWQRIADAITPKTRMIVINSPHNPTGQTLSQEDIAQLAELANKHDLLVLSDEVYEHIVFDGAQHQSVLRHKDLSDRSIVVSSFGKTYHTTGWKVGYCIAPAALMGEIRKIHQYLTFSTTTPMQLALADFLNSAPDHDQLLPAFYEGKRDYFNKLMSESRFSFTSTPGTYFQLMDYSAIQDMPDTEFALWLIEHAGVAAIPVSVFYQVPPKDMRLIRFCFAKQNSTLTKAAEQLITL</sequence>
<comment type="caution">
    <text evidence="6">The sequence shown here is derived from an EMBL/GenBank/DDBJ whole genome shotgun (WGS) entry which is preliminary data.</text>
</comment>
<keyword evidence="4" id="KW-0663">Pyridoxal phosphate</keyword>
<dbReference type="InterPro" id="IPR015422">
    <property type="entry name" value="PyrdxlP-dep_Trfase_small"/>
</dbReference>
<reference evidence="7" key="1">
    <citation type="journal article" date="2019" name="Int. J. Syst. Evol. Microbiol.">
        <title>The Global Catalogue of Microorganisms (GCM) 10K type strain sequencing project: providing services to taxonomists for standard genome sequencing and annotation.</title>
        <authorList>
            <consortium name="The Broad Institute Genomics Platform"/>
            <consortium name="The Broad Institute Genome Sequencing Center for Infectious Disease"/>
            <person name="Wu L."/>
            <person name="Ma J."/>
        </authorList>
    </citation>
    <scope>NUCLEOTIDE SEQUENCE [LARGE SCALE GENOMIC DNA]</scope>
    <source>
        <strain evidence="7">JCM 30774</strain>
    </source>
</reference>
<dbReference type="InterPro" id="IPR051326">
    <property type="entry name" value="Kynurenine-oxoglutarate_AT"/>
</dbReference>
<name>A0ABW4AWJ8_9GAMM</name>
<evidence type="ECO:0000313" key="7">
    <source>
        <dbReference type="Proteomes" id="UP001597059"/>
    </source>
</evidence>
<evidence type="ECO:0000313" key="6">
    <source>
        <dbReference type="EMBL" id="MFD1382310.1"/>
    </source>
</evidence>
<dbReference type="CDD" id="cd00609">
    <property type="entry name" value="AAT_like"/>
    <property type="match status" value="1"/>
</dbReference>
<dbReference type="InterPro" id="IPR015424">
    <property type="entry name" value="PyrdxlP-dep_Trfase"/>
</dbReference>
<evidence type="ECO:0000256" key="4">
    <source>
        <dbReference type="ARBA" id="ARBA00022898"/>
    </source>
</evidence>
<comment type="cofactor">
    <cofactor evidence="1">
        <name>pyridoxal 5'-phosphate</name>
        <dbReference type="ChEBI" id="CHEBI:597326"/>
    </cofactor>
</comment>
<evidence type="ECO:0000259" key="5">
    <source>
        <dbReference type="Pfam" id="PF00155"/>
    </source>
</evidence>
<dbReference type="PANTHER" id="PTHR43807:SF20">
    <property type="entry name" value="FI04487P"/>
    <property type="match status" value="1"/>
</dbReference>
<accession>A0ABW4AWJ8</accession>
<evidence type="ECO:0000256" key="1">
    <source>
        <dbReference type="ARBA" id="ARBA00001933"/>
    </source>
</evidence>
<gene>
    <name evidence="6" type="ORF">ACFQ45_02955</name>
</gene>
<dbReference type="GO" id="GO:0008483">
    <property type="term" value="F:transaminase activity"/>
    <property type="evidence" value="ECO:0007669"/>
    <property type="project" value="UniProtKB-KW"/>
</dbReference>
<proteinExistence type="predicted"/>